<proteinExistence type="predicted"/>
<name>A0A4Q1K104_9GAMM</name>
<dbReference type="PANTHER" id="PTHR31131">
    <property type="entry name" value="CHROMOSOME 1, WHOLE GENOME SHOTGUN SEQUENCE"/>
    <property type="match status" value="1"/>
</dbReference>
<dbReference type="Proteomes" id="UP000289784">
    <property type="component" value="Unassembled WGS sequence"/>
</dbReference>
<keyword evidence="4" id="KW-1185">Reference proteome</keyword>
<accession>A0A4Q1K104</accession>
<feature type="domain" description="A9CJY8-like N-terminal" evidence="2">
    <location>
        <begin position="10"/>
        <end position="53"/>
    </location>
</feature>
<dbReference type="RefSeq" id="WP_129469632.1">
    <property type="nucleotide sequence ID" value="NZ_SAWZ01000001.1"/>
</dbReference>
<evidence type="ECO:0000313" key="3">
    <source>
        <dbReference type="EMBL" id="RXR08741.1"/>
    </source>
</evidence>
<reference evidence="3 4" key="1">
    <citation type="submission" date="2019-01" db="EMBL/GenBank/DDBJ databases">
        <title>Pseudoxanthomonas composti sp. nov., isolated from compost.</title>
        <authorList>
            <person name="Yang G."/>
        </authorList>
    </citation>
    <scope>NUCLEOTIDE SEQUENCE [LARGE SCALE GENOMIC DNA]</scope>
    <source>
        <strain evidence="3 4">GSS15</strain>
    </source>
</reference>
<feature type="domain" description="CASTOR ACT" evidence="1">
    <location>
        <begin position="57"/>
        <end position="118"/>
    </location>
</feature>
<dbReference type="Gene3D" id="3.30.2130.10">
    <property type="entry name" value="VC0802-like"/>
    <property type="match status" value="1"/>
</dbReference>
<organism evidence="3 4">
    <name type="scientific">Pseudoxanthomonas composti</name>
    <dbReference type="NCBI Taxonomy" id="2137479"/>
    <lineage>
        <taxon>Bacteria</taxon>
        <taxon>Pseudomonadati</taxon>
        <taxon>Pseudomonadota</taxon>
        <taxon>Gammaproteobacteria</taxon>
        <taxon>Lysobacterales</taxon>
        <taxon>Lysobacteraceae</taxon>
        <taxon>Pseudoxanthomonas</taxon>
    </lineage>
</organism>
<dbReference type="PANTHER" id="PTHR31131:SF6">
    <property type="entry name" value="CASTOR ACT DOMAIN-CONTAINING PROTEIN"/>
    <property type="match status" value="1"/>
</dbReference>
<dbReference type="EMBL" id="SAWZ01000001">
    <property type="protein sequence ID" value="RXR08741.1"/>
    <property type="molecule type" value="Genomic_DNA"/>
</dbReference>
<gene>
    <name evidence="3" type="ORF">EPA99_02700</name>
</gene>
<evidence type="ECO:0000259" key="1">
    <source>
        <dbReference type="Pfam" id="PF13840"/>
    </source>
</evidence>
<evidence type="ECO:0000313" key="4">
    <source>
        <dbReference type="Proteomes" id="UP000289784"/>
    </source>
</evidence>
<dbReference type="PIRSF" id="PIRSF008459">
    <property type="entry name" value="UCP008459"/>
    <property type="match status" value="1"/>
</dbReference>
<dbReference type="InterPro" id="IPR051719">
    <property type="entry name" value="CASTOR_mTORC1"/>
</dbReference>
<dbReference type="SUPFAM" id="SSF55021">
    <property type="entry name" value="ACT-like"/>
    <property type="match status" value="2"/>
</dbReference>
<sequence>MSLSLRLVQGDYAIARLAADAAFPGWLPAHGFCSVTRSSDELSVVCLQEAVPAEVRSDGGWRMLSLLGPFAFDMTGILLQVLAPLAAADIGIFALSTFDTDHVLVKAVHLDAAIAALRAHGHHVQA</sequence>
<comment type="caution">
    <text evidence="3">The sequence shown here is derived from an EMBL/GenBank/DDBJ whole genome shotgun (WGS) entry which is preliminary data.</text>
</comment>
<dbReference type="InterPro" id="IPR049447">
    <property type="entry name" value="A9CJY8-like_N"/>
</dbReference>
<dbReference type="AlphaFoldDB" id="A0A4Q1K104"/>
<dbReference type="Pfam" id="PF21631">
    <property type="entry name" value="A9CJY8-like_N"/>
    <property type="match status" value="1"/>
</dbReference>
<dbReference type="OrthoDB" id="5615858at2"/>
<dbReference type="Pfam" id="PF13840">
    <property type="entry name" value="ACT_7"/>
    <property type="match status" value="1"/>
</dbReference>
<dbReference type="InterPro" id="IPR027795">
    <property type="entry name" value="CASTOR_ACT_dom"/>
</dbReference>
<protein>
    <submittedName>
        <fullName evidence="3">ACT domain-containing protein</fullName>
    </submittedName>
</protein>
<evidence type="ECO:0000259" key="2">
    <source>
        <dbReference type="Pfam" id="PF21631"/>
    </source>
</evidence>
<dbReference type="InterPro" id="IPR045865">
    <property type="entry name" value="ACT-like_dom_sf"/>
</dbReference>
<dbReference type="InterPro" id="IPR016540">
    <property type="entry name" value="UCP008459"/>
</dbReference>